<keyword evidence="5 11" id="KW-0808">Transferase</keyword>
<evidence type="ECO:0000256" key="8">
    <source>
        <dbReference type="ARBA" id="ARBA00023136"/>
    </source>
</evidence>
<evidence type="ECO:0000313" key="13">
    <source>
        <dbReference type="Proteomes" id="UP000258253"/>
    </source>
</evidence>
<evidence type="ECO:0000313" key="12">
    <source>
        <dbReference type="EMBL" id="SYR26458.1"/>
    </source>
</evidence>
<dbReference type="PATRIC" id="fig|573.1366.peg.3495"/>
<accession>A0A0B6XKC2</accession>
<name>A0A0B6XKC2_KLEPN</name>
<dbReference type="InterPro" id="IPR003362">
    <property type="entry name" value="Bact_transf"/>
</dbReference>
<organism evidence="11">
    <name type="scientific">Klebsiella pneumoniae</name>
    <dbReference type="NCBI Taxonomy" id="573"/>
    <lineage>
        <taxon>Bacteria</taxon>
        <taxon>Pseudomonadati</taxon>
        <taxon>Pseudomonadota</taxon>
        <taxon>Gammaproteobacteria</taxon>
        <taxon>Enterobacterales</taxon>
        <taxon>Enterobacteriaceae</taxon>
        <taxon>Klebsiella/Raoultella group</taxon>
        <taxon>Klebsiella</taxon>
        <taxon>Klebsiella pneumoniae complex</taxon>
    </lineage>
</organism>
<keyword evidence="7 9" id="KW-1133">Transmembrane helix</keyword>
<feature type="domain" description="Bacterial sugar transferase" evidence="10">
    <location>
        <begin position="280"/>
        <end position="471"/>
    </location>
</feature>
<reference evidence="11" key="1">
    <citation type="submission" date="2014-12" db="EMBL/GenBank/DDBJ databases">
        <authorList>
            <person name="Aslett M."/>
        </authorList>
    </citation>
    <scope>NUCLEOTIDE SEQUENCE</scope>
    <source>
        <strain evidence="11">ST15</strain>
    </source>
</reference>
<feature type="transmembrane region" description="Helical" evidence="9">
    <location>
        <begin position="49"/>
        <end position="69"/>
    </location>
</feature>
<comment type="subcellular location">
    <subcellularLocation>
        <location evidence="2">Cell membrane</location>
    </subcellularLocation>
    <subcellularLocation>
        <location evidence="1">Membrane</location>
        <topology evidence="1">Multi-pass membrane protein</topology>
    </subcellularLocation>
</comment>
<evidence type="ECO:0000313" key="11">
    <source>
        <dbReference type="EMBL" id="CEK42934.1"/>
    </source>
</evidence>
<evidence type="ECO:0000256" key="3">
    <source>
        <dbReference type="ARBA" id="ARBA00006464"/>
    </source>
</evidence>
<proteinExistence type="inferred from homology"/>
<evidence type="ECO:0000256" key="7">
    <source>
        <dbReference type="ARBA" id="ARBA00022989"/>
    </source>
</evidence>
<dbReference type="EMBL" id="ULCI01000001">
    <property type="protein sequence ID" value="SYR26458.1"/>
    <property type="molecule type" value="Genomic_DNA"/>
</dbReference>
<dbReference type="GO" id="GO:0000271">
    <property type="term" value="P:polysaccharide biosynthetic process"/>
    <property type="evidence" value="ECO:0007669"/>
    <property type="project" value="InterPro"/>
</dbReference>
<evidence type="ECO:0000256" key="4">
    <source>
        <dbReference type="ARBA" id="ARBA00022475"/>
    </source>
</evidence>
<reference evidence="11" key="2">
    <citation type="submission" date="2015-02" db="EMBL/GenBank/DDBJ databases">
        <title>The capsule biosynthesis cluster of Klebsiella pneumoniae ST15 NDM-1 bearing Outbreak Lineage 1.</title>
        <authorList>
            <person name="Chung H."/>
            <person name="Baker S."/>
            <person name="Thomson N.R."/>
        </authorList>
    </citation>
    <scope>NUCLEOTIDE SEQUENCE</scope>
    <source>
        <strain evidence="11">ST15</strain>
    </source>
</reference>
<feature type="transmembrane region" description="Helical" evidence="9">
    <location>
        <begin position="90"/>
        <end position="109"/>
    </location>
</feature>
<dbReference type="InterPro" id="IPR017472">
    <property type="entry name" value="Undecaprenyl-P_galact_Ptfrase"/>
</dbReference>
<dbReference type="Pfam" id="PF02397">
    <property type="entry name" value="Bac_transf"/>
    <property type="match status" value="1"/>
</dbReference>
<evidence type="ECO:0000256" key="1">
    <source>
        <dbReference type="ARBA" id="ARBA00004141"/>
    </source>
</evidence>
<dbReference type="Gene3D" id="3.40.50.720">
    <property type="entry name" value="NAD(P)-binding Rossmann-like Domain"/>
    <property type="match status" value="1"/>
</dbReference>
<keyword evidence="6 9" id="KW-0812">Transmembrane</keyword>
<evidence type="ECO:0000256" key="9">
    <source>
        <dbReference type="SAM" id="Phobius"/>
    </source>
</evidence>
<keyword evidence="4" id="KW-1003">Cell membrane</keyword>
<feature type="transmembrane region" description="Helical" evidence="9">
    <location>
        <begin position="115"/>
        <end position="136"/>
    </location>
</feature>
<evidence type="ECO:0000256" key="5">
    <source>
        <dbReference type="ARBA" id="ARBA00022679"/>
    </source>
</evidence>
<feature type="transmembrane region" description="Helical" evidence="9">
    <location>
        <begin position="12"/>
        <end position="37"/>
    </location>
</feature>
<reference evidence="12 13" key="3">
    <citation type="submission" date="2018-08" db="EMBL/GenBank/DDBJ databases">
        <authorList>
            <consortium name="Pathogen Informatics"/>
        </authorList>
    </citation>
    <scope>NUCLEOTIDE SEQUENCE [LARGE SCALE GENOMIC DNA]</scope>
    <source>
        <strain evidence="12 13">EuSCAPE_HU047</strain>
    </source>
</reference>
<dbReference type="NCBIfam" id="TIGR03022">
    <property type="entry name" value="WbaP_sugtrans"/>
    <property type="match status" value="1"/>
</dbReference>
<gene>
    <name evidence="11" type="primary">wbaP</name>
    <name evidence="12" type="synonym">wcaJ</name>
    <name evidence="12" type="ORF">SAMEA3538828_00116</name>
</gene>
<feature type="transmembrane region" description="Helical" evidence="9">
    <location>
        <begin position="283"/>
        <end position="303"/>
    </location>
</feature>
<dbReference type="InterPro" id="IPR017475">
    <property type="entry name" value="EPS_sugar_tfrase"/>
</dbReference>
<evidence type="ECO:0000256" key="6">
    <source>
        <dbReference type="ARBA" id="ARBA00022692"/>
    </source>
</evidence>
<dbReference type="GO" id="GO:0005886">
    <property type="term" value="C:plasma membrane"/>
    <property type="evidence" value="ECO:0007669"/>
    <property type="project" value="UniProtKB-SubCell"/>
</dbReference>
<dbReference type="Proteomes" id="UP000258253">
    <property type="component" value="Unassembled WGS sequence"/>
</dbReference>
<evidence type="ECO:0000259" key="10">
    <source>
        <dbReference type="Pfam" id="PF02397"/>
    </source>
</evidence>
<protein>
    <submittedName>
        <fullName evidence="11">UDP-Gal::undecaprenolphosphate Gal-1-P transferase</fullName>
    </submittedName>
</protein>
<comment type="similarity">
    <text evidence="3">Belongs to the bacterial sugar transferase family.</text>
</comment>
<dbReference type="Pfam" id="PF13727">
    <property type="entry name" value="CoA_binding_3"/>
    <property type="match status" value="1"/>
</dbReference>
<dbReference type="RefSeq" id="WP_020806196.1">
    <property type="nucleotide sequence ID" value="NZ_BDLH01000056.1"/>
</dbReference>
<sequence>MTYFMRNLICSLLLILTDFVSIVLSIYIALSLFSINFDDSSIHIQNNQVSGWVLLHWVLAGCCVAWYGMRLRHYFYRKTFWYELKEVLRTLIIFSIIELAVIAFSKWYFSRYLWLMTWLLSALLVPFGRMSIKWLLNKYGFWRRETWIIGSGKNAKEALAAINSEKNLGFKVVGFISANTNIGQNYELFEGLKVIHVDHTWLNNIDKKMQFIVAVETEQSEVRNYWLRHLMINGYRYVSVIPTLRGMPLDSIDMSFIFSHEVMIFRVQHNLAKWSSRLLKRSFDIIASLGIIITLSPLLLFIFSKVKKDGGPAIYGHERVGKDGKSFKCLKFRSMVVNSAEVLEEVLKTDAAARAEWDASFKLKNDPRITRIGEFLRRTSLDELPQLFNVLKGEMSLVGPRPIIAAELERYNDQVDYYLLSKPGMTGLWQVSGRSDVDYDTRVYLDTWYVKNWSMWNDIAILFKTVGVVLKKDGAY</sequence>
<keyword evidence="8 9" id="KW-0472">Membrane</keyword>
<dbReference type="GO" id="GO:0016780">
    <property type="term" value="F:phosphotransferase activity, for other substituted phosphate groups"/>
    <property type="evidence" value="ECO:0007669"/>
    <property type="project" value="TreeGrafter"/>
</dbReference>
<evidence type="ECO:0000256" key="2">
    <source>
        <dbReference type="ARBA" id="ARBA00004236"/>
    </source>
</evidence>
<dbReference type="NCBIfam" id="TIGR03025">
    <property type="entry name" value="EPS_sugtrans"/>
    <property type="match status" value="1"/>
</dbReference>
<dbReference type="PANTHER" id="PTHR30576:SF4">
    <property type="entry name" value="UNDECAPRENYL-PHOSPHATE GALACTOSE PHOSPHOTRANSFERASE"/>
    <property type="match status" value="1"/>
</dbReference>
<dbReference type="AlphaFoldDB" id="A0A0B6XKC2"/>
<dbReference type="EMBL" id="LN714331">
    <property type="protein sequence ID" value="CEK42934.1"/>
    <property type="molecule type" value="Genomic_DNA"/>
</dbReference>
<dbReference type="PANTHER" id="PTHR30576">
    <property type="entry name" value="COLANIC BIOSYNTHESIS UDP-GLUCOSE LIPID CARRIER TRANSFERASE"/>
    <property type="match status" value="1"/>
</dbReference>